<accession>A0A1J9VQ00</accession>
<comment type="caution">
    <text evidence="1">The sequence shown here is derived from an EMBL/GenBank/DDBJ whole genome shotgun (WGS) entry which is preliminary data.</text>
</comment>
<proteinExistence type="predicted"/>
<organism evidence="1 2">
    <name type="scientific">Bacillus paramycoides</name>
    <dbReference type="NCBI Taxonomy" id="2026194"/>
    <lineage>
        <taxon>Bacteria</taxon>
        <taxon>Bacillati</taxon>
        <taxon>Bacillota</taxon>
        <taxon>Bacilli</taxon>
        <taxon>Bacillales</taxon>
        <taxon>Bacillaceae</taxon>
        <taxon>Bacillus</taxon>
        <taxon>Bacillus cereus group</taxon>
    </lineage>
</organism>
<dbReference type="Proteomes" id="UP000182788">
    <property type="component" value="Unassembled WGS sequence"/>
</dbReference>
<dbReference type="AlphaFoldDB" id="A0A1J9VQ00"/>
<evidence type="ECO:0000313" key="1">
    <source>
        <dbReference type="EMBL" id="OJD78173.1"/>
    </source>
</evidence>
<sequence>MYLFIKLSKIHFSFSRLMKRYENQNLQFKSQLKVIAIITLDINLKKINKKRRTHQCSSLFYMKLGFP</sequence>
<protein>
    <submittedName>
        <fullName evidence="1">Uncharacterized protein</fullName>
    </submittedName>
</protein>
<name>A0A1J9VQ00_9BACI</name>
<reference evidence="1 2" key="1">
    <citation type="submission" date="2016-06" db="EMBL/GenBank/DDBJ databases">
        <title>First insights into the genetic diversity and population structure of in the Bacillus cereus group bacteria from diverse marine environments.</title>
        <authorList>
            <person name="Liu Y."/>
            <person name="Lai Q."/>
            <person name="Shao Z."/>
        </authorList>
    </citation>
    <scope>NUCLEOTIDE SEQUENCE [LARGE SCALE GENOMIC DNA]</scope>
    <source>
        <strain evidence="1 2">NH24A2</strain>
    </source>
</reference>
<dbReference type="EMBL" id="MAOI01000079">
    <property type="protein sequence ID" value="OJD78173.1"/>
    <property type="molecule type" value="Genomic_DNA"/>
</dbReference>
<gene>
    <name evidence="1" type="ORF">BAU28_02815</name>
</gene>
<evidence type="ECO:0000313" key="2">
    <source>
        <dbReference type="Proteomes" id="UP000182788"/>
    </source>
</evidence>